<dbReference type="PANTHER" id="PTHR14614">
    <property type="entry name" value="HEPATOCELLULAR CARCINOMA-ASSOCIATED ANTIGEN"/>
    <property type="match status" value="1"/>
</dbReference>
<gene>
    <name evidence="2" type="ORF">EVOR1521_LOCUS16051</name>
</gene>
<dbReference type="EMBL" id="CAUJNA010002124">
    <property type="protein sequence ID" value="CAJ1390709.1"/>
    <property type="molecule type" value="Genomic_DNA"/>
</dbReference>
<dbReference type="Pfam" id="PF10294">
    <property type="entry name" value="Methyltransf_16"/>
    <property type="match status" value="1"/>
</dbReference>
<reference evidence="2" key="1">
    <citation type="submission" date="2023-08" db="EMBL/GenBank/DDBJ databases">
        <authorList>
            <person name="Chen Y."/>
            <person name="Shah S."/>
            <person name="Dougan E. K."/>
            <person name="Thang M."/>
            <person name="Chan C."/>
        </authorList>
    </citation>
    <scope>NUCLEOTIDE SEQUENCE</scope>
</reference>
<dbReference type="CDD" id="cd02440">
    <property type="entry name" value="AdoMet_MTases"/>
    <property type="match status" value="2"/>
</dbReference>
<dbReference type="InterPro" id="IPR025714">
    <property type="entry name" value="Methyltranfer_dom"/>
</dbReference>
<dbReference type="InterPro" id="IPR019410">
    <property type="entry name" value="Methyltransf_16"/>
</dbReference>
<organism evidence="2 3">
    <name type="scientific">Effrenium voratum</name>
    <dbReference type="NCBI Taxonomy" id="2562239"/>
    <lineage>
        <taxon>Eukaryota</taxon>
        <taxon>Sar</taxon>
        <taxon>Alveolata</taxon>
        <taxon>Dinophyceae</taxon>
        <taxon>Suessiales</taxon>
        <taxon>Symbiodiniaceae</taxon>
        <taxon>Effrenium</taxon>
    </lineage>
</organism>
<evidence type="ECO:0000259" key="1">
    <source>
        <dbReference type="Pfam" id="PF13847"/>
    </source>
</evidence>
<keyword evidence="3" id="KW-1185">Reference proteome</keyword>
<dbReference type="PANTHER" id="PTHR14614:SF109">
    <property type="entry name" value="RIBOSOMAL LYSINE N-METHYLTRANSFERASE 5"/>
    <property type="match status" value="1"/>
</dbReference>
<dbReference type="SUPFAM" id="SSF53335">
    <property type="entry name" value="S-adenosyl-L-methionine-dependent methyltransferases"/>
    <property type="match status" value="2"/>
</dbReference>
<feature type="domain" description="Methyltransferase" evidence="1">
    <location>
        <begin position="51"/>
        <end position="166"/>
    </location>
</feature>
<evidence type="ECO:0000313" key="3">
    <source>
        <dbReference type="Proteomes" id="UP001178507"/>
    </source>
</evidence>
<dbReference type="Gene3D" id="3.40.50.150">
    <property type="entry name" value="Vaccinia Virus protein VP39"/>
    <property type="match status" value="2"/>
</dbReference>
<accession>A0AA36MXZ8</accession>
<protein>
    <recommendedName>
        <fullName evidence="1">Methyltransferase domain-containing protein</fullName>
    </recommendedName>
</protein>
<dbReference type="AlphaFoldDB" id="A0AA36MXZ8"/>
<comment type="caution">
    <text evidence="2">The sequence shown here is derived from an EMBL/GenBank/DDBJ whole genome shotgun (WGS) entry which is preliminary data.</text>
</comment>
<proteinExistence type="predicted"/>
<dbReference type="InterPro" id="IPR029063">
    <property type="entry name" value="SAM-dependent_MTases_sf"/>
</dbReference>
<name>A0AA36MXZ8_9DINO</name>
<dbReference type="Pfam" id="PF13847">
    <property type="entry name" value="Methyltransf_31"/>
    <property type="match status" value="1"/>
</dbReference>
<evidence type="ECO:0000313" key="2">
    <source>
        <dbReference type="EMBL" id="CAJ1390709.1"/>
    </source>
</evidence>
<dbReference type="Proteomes" id="UP001178507">
    <property type="component" value="Unassembled WGS sequence"/>
</dbReference>
<sequence>MCAEPAQMSRAQDYDDHWSKWHAQHPGCEWHLSYHGVCGILRPILNPLLSGGGRVVDLGCGTSNFSLELLDDFQEACVTLVDVSDSLIAQLEEQHARNPRVSCVRSDCRDAEGLAALSGAAVVVDKGTTDAVHDKAEKVQMLSAAVSLLQPSGVLVSISFAAASQVLLLQRLGQDLSLRLLLRVVQVGKEKRLVALLGRSLDSYSADTDELSRRELDRLLYRGPLRSELTVSFEHPSLESCITVEQEVANARSGEDSTGSVVWPSAYSMCAHLCAHPHLVRGKRVVELGAGTGLVGLVCAALGAEVVLTDLPQGLQLLQKNVDRNAAALRVPVKVAELRWGMEAARQVAPEGCDVVIGCEVIYQHDDETSAALVGAMRCLAGEEGVCLMAYEFRDGLVQDAVFFDCANEVFEVEGESLVCYGYGVSEEEDDRMLYTYKAKAVASAWYSHGARERDKARRETTIKLRYDELSKDRKVNALSFVSQSLHYPG</sequence>